<dbReference type="AlphaFoldDB" id="A0A317MYB0"/>
<keyword evidence="2" id="KW-0378">Hydrolase</keyword>
<reference evidence="4 5" key="1">
    <citation type="submission" date="2018-05" db="EMBL/GenBank/DDBJ databases">
        <title>Genomic Encyclopedia of Type Strains, Phase IV (KMG-IV): sequencing the most valuable type-strain genomes for metagenomic binning, comparative biology and taxonomic classification.</title>
        <authorList>
            <person name="Goeker M."/>
        </authorList>
    </citation>
    <scope>NUCLEOTIDE SEQUENCE [LARGE SCALE GENOMIC DNA]</scope>
    <source>
        <strain evidence="4 5">DSM 23606</strain>
    </source>
</reference>
<dbReference type="GO" id="GO:0016020">
    <property type="term" value="C:membrane"/>
    <property type="evidence" value="ECO:0007669"/>
    <property type="project" value="TreeGrafter"/>
</dbReference>
<proteinExistence type="inferred from homology"/>
<dbReference type="PANTHER" id="PTHR43798:SF14">
    <property type="entry name" value="SERINE HYDROLASE-LIKE PROTEIN DDB_G0286239"/>
    <property type="match status" value="1"/>
</dbReference>
<dbReference type="EMBL" id="QGTJ01000003">
    <property type="protein sequence ID" value="PWV63538.1"/>
    <property type="molecule type" value="Genomic_DNA"/>
</dbReference>
<feature type="domain" description="AB hydrolase-1" evidence="3">
    <location>
        <begin position="32"/>
        <end position="273"/>
    </location>
</feature>
<dbReference type="InterPro" id="IPR029058">
    <property type="entry name" value="AB_hydrolase_fold"/>
</dbReference>
<dbReference type="Gene3D" id="3.40.50.1820">
    <property type="entry name" value="alpha/beta hydrolase"/>
    <property type="match status" value="1"/>
</dbReference>
<evidence type="ECO:0000313" key="4">
    <source>
        <dbReference type="EMBL" id="PWV63538.1"/>
    </source>
</evidence>
<evidence type="ECO:0000313" key="5">
    <source>
        <dbReference type="Proteomes" id="UP000246569"/>
    </source>
</evidence>
<dbReference type="Proteomes" id="UP000246569">
    <property type="component" value="Unassembled WGS sequence"/>
</dbReference>
<comment type="similarity">
    <text evidence="1">Belongs to the AB hydrolase superfamily.</text>
</comment>
<evidence type="ECO:0000256" key="2">
    <source>
        <dbReference type="ARBA" id="ARBA00022801"/>
    </source>
</evidence>
<organism evidence="4 5">
    <name type="scientific">Plasticicumulans acidivorans</name>
    <dbReference type="NCBI Taxonomy" id="886464"/>
    <lineage>
        <taxon>Bacteria</taxon>
        <taxon>Pseudomonadati</taxon>
        <taxon>Pseudomonadota</taxon>
        <taxon>Gammaproteobacteria</taxon>
        <taxon>Candidatus Competibacteraceae</taxon>
        <taxon>Plasticicumulans</taxon>
    </lineage>
</organism>
<evidence type="ECO:0000259" key="3">
    <source>
        <dbReference type="Pfam" id="PF12697"/>
    </source>
</evidence>
<dbReference type="RefSeq" id="WP_110018012.1">
    <property type="nucleotide sequence ID" value="NZ_QGTJ01000003.1"/>
</dbReference>
<dbReference type="Pfam" id="PF12697">
    <property type="entry name" value="Abhydrolase_6"/>
    <property type="match status" value="1"/>
</dbReference>
<dbReference type="OrthoDB" id="9791366at2"/>
<protein>
    <submittedName>
        <fullName evidence="4">Pimeloyl-ACP methyl ester carboxylesterase</fullName>
    </submittedName>
</protein>
<accession>A0A317MYB0</accession>
<dbReference type="InterPro" id="IPR050266">
    <property type="entry name" value="AB_hydrolase_sf"/>
</dbReference>
<name>A0A317MYB0_9GAMM</name>
<sequence length="283" mass="31285">MREGSIRALSPHGFHRVRYVEWGDADNPSVLFCAHGLTRNGRDFDRLAQVLSAHYRVICPDVAGRGASEWLSQPFEYVYPTYLTDMAALIARCGAEQVDWLGTSMGGLIGMMLAAQPGTPIRRLVMNDVGPFIPQDAVARIASYVGTPLEFDSREDFERYAKVIWAPFGVTEEADWSELLAHSGRALGDGRWTFNYDPAIAMPFAQMAAADVDLWPLWDSVHCPVLLLRGESSDILPRPVAEQMTRRGPCAQLVEFHGCGHAPALMSPTQIAAVHDWLLGETD</sequence>
<gene>
    <name evidence="4" type="ORF">C7443_103469</name>
</gene>
<comment type="caution">
    <text evidence="4">The sequence shown here is derived from an EMBL/GenBank/DDBJ whole genome shotgun (WGS) entry which is preliminary data.</text>
</comment>
<dbReference type="GO" id="GO:0016787">
    <property type="term" value="F:hydrolase activity"/>
    <property type="evidence" value="ECO:0007669"/>
    <property type="project" value="UniProtKB-KW"/>
</dbReference>
<evidence type="ECO:0000256" key="1">
    <source>
        <dbReference type="ARBA" id="ARBA00008645"/>
    </source>
</evidence>
<dbReference type="PRINTS" id="PR00111">
    <property type="entry name" value="ABHYDROLASE"/>
</dbReference>
<dbReference type="InterPro" id="IPR000073">
    <property type="entry name" value="AB_hydrolase_1"/>
</dbReference>
<dbReference type="PANTHER" id="PTHR43798">
    <property type="entry name" value="MONOACYLGLYCEROL LIPASE"/>
    <property type="match status" value="1"/>
</dbReference>
<dbReference type="SUPFAM" id="SSF53474">
    <property type="entry name" value="alpha/beta-Hydrolases"/>
    <property type="match status" value="1"/>
</dbReference>
<keyword evidence="5" id="KW-1185">Reference proteome</keyword>